<keyword evidence="4" id="KW-1185">Reference proteome</keyword>
<dbReference type="SUPFAM" id="SSF47090">
    <property type="entry name" value="PGBD-like"/>
    <property type="match status" value="1"/>
</dbReference>
<reference evidence="3 4" key="1">
    <citation type="submission" date="2020-08" db="EMBL/GenBank/DDBJ databases">
        <title>Sequencing the genomes of 1000 actinobacteria strains.</title>
        <authorList>
            <person name="Klenk H.-P."/>
        </authorList>
    </citation>
    <scope>NUCLEOTIDE SEQUENCE [LARGE SCALE GENOMIC DNA]</scope>
    <source>
        <strain evidence="3 4">DSM 45784</strain>
    </source>
</reference>
<protein>
    <recommendedName>
        <fullName evidence="2">Peptidoglycan recognition protein family domain-containing protein</fullName>
    </recommendedName>
</protein>
<dbReference type="Proteomes" id="UP000542210">
    <property type="component" value="Unassembled WGS sequence"/>
</dbReference>
<comment type="similarity">
    <text evidence="1">Belongs to the N-acetylmuramoyl-L-alanine amidase 2 family.</text>
</comment>
<dbReference type="Pfam" id="PF01471">
    <property type="entry name" value="PG_binding_1"/>
    <property type="match status" value="1"/>
</dbReference>
<dbReference type="InterPro" id="IPR006619">
    <property type="entry name" value="PGRP_domain_met/bac"/>
</dbReference>
<evidence type="ECO:0000256" key="1">
    <source>
        <dbReference type="ARBA" id="ARBA00007553"/>
    </source>
</evidence>
<dbReference type="EMBL" id="JACHND010000001">
    <property type="protein sequence ID" value="MBB4702590.1"/>
    <property type="molecule type" value="Genomic_DNA"/>
</dbReference>
<dbReference type="SMART" id="SM00701">
    <property type="entry name" value="PGRP"/>
    <property type="match status" value="1"/>
</dbReference>
<dbReference type="PANTHER" id="PTHR11022">
    <property type="entry name" value="PEPTIDOGLYCAN RECOGNITION PROTEIN"/>
    <property type="match status" value="1"/>
</dbReference>
<dbReference type="GO" id="GO:0009253">
    <property type="term" value="P:peptidoglycan catabolic process"/>
    <property type="evidence" value="ECO:0007669"/>
    <property type="project" value="InterPro"/>
</dbReference>
<evidence type="ECO:0000259" key="2">
    <source>
        <dbReference type="SMART" id="SM00701"/>
    </source>
</evidence>
<dbReference type="GO" id="GO:0008270">
    <property type="term" value="F:zinc ion binding"/>
    <property type="evidence" value="ECO:0007669"/>
    <property type="project" value="InterPro"/>
</dbReference>
<dbReference type="InterPro" id="IPR015510">
    <property type="entry name" value="PGRP"/>
</dbReference>
<dbReference type="SUPFAM" id="SSF55846">
    <property type="entry name" value="N-acetylmuramoyl-L-alanine amidase-like"/>
    <property type="match status" value="1"/>
</dbReference>
<gene>
    <name evidence="3" type="ORF">BJ982_004134</name>
</gene>
<dbReference type="GO" id="GO:0008745">
    <property type="term" value="F:N-acetylmuramoyl-L-alanine amidase activity"/>
    <property type="evidence" value="ECO:0007669"/>
    <property type="project" value="InterPro"/>
</dbReference>
<dbReference type="Gene3D" id="3.40.80.10">
    <property type="entry name" value="Peptidoglycan recognition protein-like"/>
    <property type="match status" value="1"/>
</dbReference>
<dbReference type="InterPro" id="IPR002477">
    <property type="entry name" value="Peptidoglycan-bd-like"/>
</dbReference>
<feature type="domain" description="Peptidoglycan recognition protein family" evidence="2">
    <location>
        <begin position="3"/>
        <end position="149"/>
    </location>
</feature>
<organism evidence="3 4">
    <name type="scientific">Sphaerisporangium siamense</name>
    <dbReference type="NCBI Taxonomy" id="795645"/>
    <lineage>
        <taxon>Bacteria</taxon>
        <taxon>Bacillati</taxon>
        <taxon>Actinomycetota</taxon>
        <taxon>Actinomycetes</taxon>
        <taxon>Streptosporangiales</taxon>
        <taxon>Streptosporangiaceae</taxon>
        <taxon>Sphaerisporangium</taxon>
    </lineage>
</organism>
<accession>A0A7W7DAW3</accession>
<dbReference type="PANTHER" id="PTHR11022:SF41">
    <property type="entry name" value="PEPTIDOGLYCAN-RECOGNITION PROTEIN LC-RELATED"/>
    <property type="match status" value="1"/>
</dbReference>
<evidence type="ECO:0000313" key="4">
    <source>
        <dbReference type="Proteomes" id="UP000542210"/>
    </source>
</evidence>
<proteinExistence type="inferred from homology"/>
<dbReference type="InterPro" id="IPR036366">
    <property type="entry name" value="PGBDSf"/>
</dbReference>
<dbReference type="RefSeq" id="WP_184882473.1">
    <property type="nucleotide sequence ID" value="NZ_BOOV01000033.1"/>
</dbReference>
<dbReference type="InterPro" id="IPR036505">
    <property type="entry name" value="Amidase/PGRP_sf"/>
</dbReference>
<dbReference type="AlphaFoldDB" id="A0A7W7DAW3"/>
<dbReference type="InterPro" id="IPR036365">
    <property type="entry name" value="PGBD-like_sf"/>
</dbReference>
<sequence length="261" mass="27760">MSIDLITRKAWGARPPKGSYSALSSTKGVKVHYTGDRVDPGLLDDHDRCVAKVRQVQAFHMNGNGWIDIGYSMVACPHRKVFVGRGPGHVCAANGAGLNSAHYAVLALVGNSGLVEPNDELLLGVLDAIDYLREHGGAGHEIKGHRDGYATDCPGGALYAWVRKGAPRPGGKSPAPTIPASGTKSPLFPGRLLAYPPVVRGEDVRVWQTQMKRRGWAIDVDGAYGAASRAVCVAFQKEKGLGADGVVGRDTWRAAFELPVT</sequence>
<dbReference type="CDD" id="cd06583">
    <property type="entry name" value="PGRP"/>
    <property type="match status" value="1"/>
</dbReference>
<name>A0A7W7DAW3_9ACTN</name>
<dbReference type="Gene3D" id="1.10.101.10">
    <property type="entry name" value="PGBD-like superfamily/PGBD"/>
    <property type="match status" value="1"/>
</dbReference>
<evidence type="ECO:0000313" key="3">
    <source>
        <dbReference type="EMBL" id="MBB4702590.1"/>
    </source>
</evidence>
<comment type="caution">
    <text evidence="3">The sequence shown here is derived from an EMBL/GenBank/DDBJ whole genome shotgun (WGS) entry which is preliminary data.</text>
</comment>
<dbReference type="InterPro" id="IPR002502">
    <property type="entry name" value="Amidase_domain"/>
</dbReference>